<dbReference type="Gene3D" id="1.10.10.2910">
    <property type="match status" value="1"/>
</dbReference>
<evidence type="ECO:0000259" key="1">
    <source>
        <dbReference type="Pfam" id="PF06114"/>
    </source>
</evidence>
<dbReference type="PANTHER" id="PTHR43236">
    <property type="entry name" value="ANTITOXIN HIGA1"/>
    <property type="match status" value="1"/>
</dbReference>
<organism evidence="2">
    <name type="scientific">Siphoviridae sp. ct8eQ1</name>
    <dbReference type="NCBI Taxonomy" id="2826171"/>
    <lineage>
        <taxon>Viruses</taxon>
        <taxon>Duplodnaviria</taxon>
        <taxon>Heunggongvirae</taxon>
        <taxon>Uroviricota</taxon>
        <taxon>Caudoviricetes</taxon>
    </lineage>
</organism>
<feature type="domain" description="IrrE N-terminal-like" evidence="1">
    <location>
        <begin position="34"/>
        <end position="133"/>
    </location>
</feature>
<sequence length="156" mass="18328">MQCHVTKNLNLTIKDTYNSLVKEFGTNDPLKIIKELGIIVQFANLGENKGLYHTLKIDNITYHCIHINNNLSSKEQRYTLAHELGHYILHKGSNIHFLRRVTNTPLSRQEIEADLFASYFMVSDEEIKEINNLTYISEAYNLDYRICEKRYEYILN</sequence>
<dbReference type="InterPro" id="IPR052345">
    <property type="entry name" value="Rad_response_metalloprotease"/>
</dbReference>
<reference evidence="2" key="1">
    <citation type="journal article" date="2021" name="Proc. Natl. Acad. Sci. U.S.A.">
        <title>A Catalog of Tens of Thousands of Viruses from Human Metagenomes Reveals Hidden Associations with Chronic Diseases.</title>
        <authorList>
            <person name="Tisza M.J."/>
            <person name="Buck C.B."/>
        </authorList>
    </citation>
    <scope>NUCLEOTIDE SEQUENCE</scope>
    <source>
        <strain evidence="2">Ct8eQ1</strain>
    </source>
</reference>
<protein>
    <submittedName>
        <fullName evidence="2">IrrE protein</fullName>
    </submittedName>
</protein>
<dbReference type="PANTHER" id="PTHR43236:SF1">
    <property type="entry name" value="BLL7220 PROTEIN"/>
    <property type="match status" value="1"/>
</dbReference>
<dbReference type="Pfam" id="PF06114">
    <property type="entry name" value="Peptidase_M78"/>
    <property type="match status" value="1"/>
</dbReference>
<dbReference type="EMBL" id="BK015025">
    <property type="protein sequence ID" value="DAD87710.1"/>
    <property type="molecule type" value="Genomic_DNA"/>
</dbReference>
<dbReference type="InterPro" id="IPR010359">
    <property type="entry name" value="IrrE_HExxH"/>
</dbReference>
<evidence type="ECO:0000313" key="2">
    <source>
        <dbReference type="EMBL" id="DAD87710.1"/>
    </source>
</evidence>
<name>A0A8S5MZD1_9CAUD</name>
<accession>A0A8S5MZD1</accession>
<proteinExistence type="predicted"/>